<gene>
    <name evidence="3" type="ORF">MENT_LOCUS58328</name>
</gene>
<dbReference type="SUPFAM" id="SSF56672">
    <property type="entry name" value="DNA/RNA polymerases"/>
    <property type="match status" value="1"/>
</dbReference>
<proteinExistence type="predicted"/>
<dbReference type="AlphaFoldDB" id="A0A6V7XYZ9"/>
<dbReference type="Pfam" id="PF03564">
    <property type="entry name" value="DUF1759"/>
    <property type="match status" value="1"/>
</dbReference>
<dbReference type="InterPro" id="IPR008737">
    <property type="entry name" value="DUF1758"/>
</dbReference>
<dbReference type="InterPro" id="IPR043128">
    <property type="entry name" value="Rev_trsase/Diguanyl_cyclase"/>
</dbReference>
<protein>
    <recommendedName>
        <fullName evidence="2">DUF1758 domain-containing protein</fullName>
    </recommendedName>
</protein>
<dbReference type="Pfam" id="PF05585">
    <property type="entry name" value="DUF1758"/>
    <property type="match status" value="1"/>
</dbReference>
<evidence type="ECO:0000313" key="4">
    <source>
        <dbReference type="Proteomes" id="UP000580250"/>
    </source>
</evidence>
<feature type="region of interest" description="Disordered" evidence="1">
    <location>
        <begin position="341"/>
        <end position="361"/>
    </location>
</feature>
<dbReference type="Gene3D" id="3.30.70.270">
    <property type="match status" value="1"/>
</dbReference>
<dbReference type="Proteomes" id="UP000580250">
    <property type="component" value="Unassembled WGS sequence"/>
</dbReference>
<sequence>MPSSGHIRRKIGLALRALKDHIIAATTLLGNEQEAQNPARLRAERHQLIRTLERIETLDHEWTGFIDLLDGGDLEAEEQLYNTFPPNVQEGQVWVHFMDFAEQARGIIGELDFLLLEMEERITEASERSERTRESQRIQSRTQEEQSIGENKVKDTPLLPDTRLPELKMEPFNGDPKKWPAFWQLFSINIDQRQMDNVRKMSYLLTLLQGPAKDLVAGFILSNENYTRALDLLKSRYGDNRAITEALESELMNLSPPNESCHSIRSFVDSIERICRQLEAFNIVDQSPFISTAIKSKLPRSIVSKLVEKERGAESRWNCAQLRKELINIVEIKEEVQRCTTSQAPKTRTETTENHISSRRGNYQARQGAQEQSRTFIAPAHVHKNRPFVKFGQRECSLCHQGAHFPSKCPKYPTPQSRFNRLKEQHRCIRCLREGHSFKECHLPMLCRICQGKHSFLVCTTSTTRNHTRLNKTSKKGTAPNRQFTQMTTTIETPLTGANLTQEDPPGSESDPTKTVAAMAFPHLRKKLSAYLMTRKLAVESPEDKKSRTLAYVFFDPGSQLSYITKDLVDKIRPPQISIDDVEVHGFGGTMRDPIRIRSPTYAVSIRREDGGWEELELNWTKEISTPFEMVQWTTEMPTQDLDHPEVQQALKISSEVPGIMLGTRHFWKFFKERTEVAPGIYVIQTAFGPVVGGESDMSPYGGRPSHSMIAIGKSNIDQMPPSNIIEEFWNLEGIGITEDPGADDDQIAVKQLESSIAQDNEGRYTVSWIWREPKITPPSNYRMVYSRLCSTYSSLARSKDLLDKYHQIIVDYLQRGIIEPARKNPVGQEHYLAHHAVITHKVRPVFDASAHPRGQPSLNDCLLRGPVLLPELVGLLLRFRLPKFVAIADLEAAFLMVGLHEEDREVAKFLWLKDPVKPPSTDNIQVYRFARVAFGVICSPYLLAGVIRHHLEKYGTTTATELASSLYVDNLHLGASSPEELIRKCNQAKMIFSEAKMNLREFTSNSPETISAIPSRTDLTNQRLRY</sequence>
<evidence type="ECO:0000256" key="1">
    <source>
        <dbReference type="SAM" id="MobiDB-lite"/>
    </source>
</evidence>
<feature type="compositionally biased region" description="Basic and acidic residues" evidence="1">
    <location>
        <begin position="124"/>
        <end position="136"/>
    </location>
</feature>
<organism evidence="3 4">
    <name type="scientific">Meloidogyne enterolobii</name>
    <name type="common">Root-knot nematode worm</name>
    <name type="synonym">Meloidogyne mayaguensis</name>
    <dbReference type="NCBI Taxonomy" id="390850"/>
    <lineage>
        <taxon>Eukaryota</taxon>
        <taxon>Metazoa</taxon>
        <taxon>Ecdysozoa</taxon>
        <taxon>Nematoda</taxon>
        <taxon>Chromadorea</taxon>
        <taxon>Rhabditida</taxon>
        <taxon>Tylenchina</taxon>
        <taxon>Tylenchomorpha</taxon>
        <taxon>Tylenchoidea</taxon>
        <taxon>Meloidogynidae</taxon>
        <taxon>Meloidogyninae</taxon>
        <taxon>Meloidogyne</taxon>
    </lineage>
</organism>
<dbReference type="InterPro" id="IPR043502">
    <property type="entry name" value="DNA/RNA_pol_sf"/>
</dbReference>
<dbReference type="InterPro" id="IPR005312">
    <property type="entry name" value="DUF1759"/>
</dbReference>
<dbReference type="Gene3D" id="3.10.10.10">
    <property type="entry name" value="HIV Type 1 Reverse Transcriptase, subunit A, domain 1"/>
    <property type="match status" value="1"/>
</dbReference>
<feature type="domain" description="DUF1758" evidence="2">
    <location>
        <begin position="539"/>
        <end position="671"/>
    </location>
</feature>
<evidence type="ECO:0000313" key="3">
    <source>
        <dbReference type="EMBL" id="CAD2204580.1"/>
    </source>
</evidence>
<feature type="region of interest" description="Disordered" evidence="1">
    <location>
        <begin position="124"/>
        <end position="169"/>
    </location>
</feature>
<name>A0A6V7XYZ9_MELEN</name>
<comment type="caution">
    <text evidence="3">The sequence shown here is derived from an EMBL/GenBank/DDBJ whole genome shotgun (WGS) entry which is preliminary data.</text>
</comment>
<dbReference type="EMBL" id="CAJEWN010002626">
    <property type="protein sequence ID" value="CAD2204580.1"/>
    <property type="molecule type" value="Genomic_DNA"/>
</dbReference>
<dbReference type="OrthoDB" id="10071960at2759"/>
<evidence type="ECO:0000259" key="2">
    <source>
        <dbReference type="Pfam" id="PF05585"/>
    </source>
</evidence>
<dbReference type="PANTHER" id="PTHR47331:SF5">
    <property type="entry name" value="RIBONUCLEASE H"/>
    <property type="match status" value="1"/>
</dbReference>
<dbReference type="PANTHER" id="PTHR47331">
    <property type="entry name" value="PHD-TYPE DOMAIN-CONTAINING PROTEIN"/>
    <property type="match status" value="1"/>
</dbReference>
<accession>A0A6V7XYZ9</accession>
<reference evidence="3 4" key="1">
    <citation type="submission" date="2020-08" db="EMBL/GenBank/DDBJ databases">
        <authorList>
            <person name="Koutsovoulos G."/>
            <person name="Danchin GJ E."/>
        </authorList>
    </citation>
    <scope>NUCLEOTIDE SEQUENCE [LARGE SCALE GENOMIC DNA]</scope>
</reference>